<dbReference type="GO" id="GO:0046872">
    <property type="term" value="F:metal ion binding"/>
    <property type="evidence" value="ECO:0007669"/>
    <property type="project" value="UniProtKB-UniRule"/>
</dbReference>
<dbReference type="GO" id="GO:0032357">
    <property type="term" value="F:oxidized purine DNA binding"/>
    <property type="evidence" value="ECO:0007669"/>
    <property type="project" value="TreeGrafter"/>
</dbReference>
<evidence type="ECO:0000256" key="13">
    <source>
        <dbReference type="ARBA" id="ARBA00023295"/>
    </source>
</evidence>
<dbReference type="InterPro" id="IPR044298">
    <property type="entry name" value="MIG/MutY"/>
</dbReference>
<proteinExistence type="inferred from homology"/>
<dbReference type="EC" id="3.2.2.31" evidence="4 14"/>
<organism evidence="16 17">
    <name type="scientific">Ruthenibacterium lactatiformans</name>
    <dbReference type="NCBI Taxonomy" id="1550024"/>
    <lineage>
        <taxon>Bacteria</taxon>
        <taxon>Bacillati</taxon>
        <taxon>Bacillota</taxon>
        <taxon>Clostridia</taxon>
        <taxon>Eubacteriales</taxon>
        <taxon>Oscillospiraceae</taxon>
        <taxon>Ruthenibacterium</taxon>
    </lineage>
</organism>
<comment type="caution">
    <text evidence="16">The sequence shown here is derived from an EMBL/GenBank/DDBJ whole genome shotgun (WGS) entry which is preliminary data.</text>
</comment>
<evidence type="ECO:0000256" key="2">
    <source>
        <dbReference type="ARBA" id="ARBA00002933"/>
    </source>
</evidence>
<comment type="similarity">
    <text evidence="3 14">Belongs to the Nth/MutY family.</text>
</comment>
<dbReference type="GO" id="GO:0006298">
    <property type="term" value="P:mismatch repair"/>
    <property type="evidence" value="ECO:0007669"/>
    <property type="project" value="TreeGrafter"/>
</dbReference>
<keyword evidence="6" id="KW-0004">4Fe-4S</keyword>
<dbReference type="InterPro" id="IPR029119">
    <property type="entry name" value="MutY_C"/>
</dbReference>
<dbReference type="InterPro" id="IPR015797">
    <property type="entry name" value="NUDIX_hydrolase-like_dom_sf"/>
</dbReference>
<dbReference type="GO" id="GO:0000701">
    <property type="term" value="F:purine-specific mismatch base pair DNA N-glycosylase activity"/>
    <property type="evidence" value="ECO:0007669"/>
    <property type="project" value="UniProtKB-EC"/>
</dbReference>
<sequence>MTLPDIAPPLLRWYEQNKRTLPFRTVSTPYRVWVSEIMLQQTRVSAALPYFERFMAELPTVADLAACDPERLHKLWEGLGYYSRVRNLQKAAQIVMEQHGGALPADYDALLKLPGVGAYTAGAIASISFGLPVPAVDGNVLRVFARILNDGRDVTRPDVKKDLTARVMELQPPERPGDYNQALMELGALVCLPGGAPLCSECPLRGLCAARALGVQETLPVKAPPAAKRTQHWTVALVLDMENRRVLLQQRPQKGLLAGLWQPVLLEGARSAMQTEQALAALGVTARAVEPLSPARHVFSHLVWEMDGFACAAQSCAPPPGCVWAGRAEVDEVYTLPGAFKAYRLALKKYL</sequence>
<dbReference type="Pfam" id="PF00730">
    <property type="entry name" value="HhH-GPD"/>
    <property type="match status" value="1"/>
</dbReference>
<evidence type="ECO:0000259" key="15">
    <source>
        <dbReference type="SMART" id="SM00478"/>
    </source>
</evidence>
<evidence type="ECO:0000256" key="12">
    <source>
        <dbReference type="ARBA" id="ARBA00023204"/>
    </source>
</evidence>
<protein>
    <recommendedName>
        <fullName evidence="5 14">Adenine DNA glycosylase</fullName>
        <ecNumber evidence="4 14">3.2.2.31</ecNumber>
    </recommendedName>
</protein>
<dbReference type="SMART" id="SM00478">
    <property type="entry name" value="ENDO3c"/>
    <property type="match status" value="1"/>
</dbReference>
<dbReference type="InterPro" id="IPR004036">
    <property type="entry name" value="Endonuclease-III-like_CS2"/>
</dbReference>
<dbReference type="GO" id="GO:0034039">
    <property type="term" value="F:8-oxo-7,8-dihydroguanine DNA N-glycosylase activity"/>
    <property type="evidence" value="ECO:0007669"/>
    <property type="project" value="TreeGrafter"/>
</dbReference>
<keyword evidence="13 14" id="KW-0326">Glycosidase</keyword>
<dbReference type="InterPro" id="IPR005760">
    <property type="entry name" value="A/G_AdeGlyc_MutY"/>
</dbReference>
<dbReference type="InterPro" id="IPR023170">
    <property type="entry name" value="HhH_base_excis_C"/>
</dbReference>
<evidence type="ECO:0000256" key="11">
    <source>
        <dbReference type="ARBA" id="ARBA00023014"/>
    </source>
</evidence>
<keyword evidence="11" id="KW-0411">Iron-sulfur</keyword>
<dbReference type="CDD" id="cd00056">
    <property type="entry name" value="ENDO3c"/>
    <property type="match status" value="1"/>
</dbReference>
<dbReference type="RefSeq" id="WP_055081255.1">
    <property type="nucleotide sequence ID" value="NZ_CAOJUJ010000035.1"/>
</dbReference>
<dbReference type="EMBL" id="VUNJ01000001">
    <property type="protein sequence ID" value="MST90459.1"/>
    <property type="molecule type" value="Genomic_DNA"/>
</dbReference>
<dbReference type="PROSITE" id="PS01155">
    <property type="entry name" value="ENDONUCLEASE_III_2"/>
    <property type="match status" value="1"/>
</dbReference>
<comment type="catalytic activity">
    <reaction evidence="1 14">
        <text>Hydrolyzes free adenine bases from 7,8-dihydro-8-oxoguanine:adenine mismatched double-stranded DNA, leaving an apurinic site.</text>
        <dbReference type="EC" id="3.2.2.31"/>
    </reaction>
</comment>
<dbReference type="PANTHER" id="PTHR42944:SF1">
    <property type="entry name" value="ADENINE DNA GLYCOSYLASE"/>
    <property type="match status" value="1"/>
</dbReference>
<evidence type="ECO:0000256" key="4">
    <source>
        <dbReference type="ARBA" id="ARBA00012045"/>
    </source>
</evidence>
<dbReference type="GO" id="GO:0006284">
    <property type="term" value="P:base-excision repair"/>
    <property type="evidence" value="ECO:0007669"/>
    <property type="project" value="UniProtKB-UniRule"/>
</dbReference>
<dbReference type="Gene3D" id="3.90.79.10">
    <property type="entry name" value="Nucleoside Triphosphate Pyrophosphohydrolase"/>
    <property type="match status" value="1"/>
</dbReference>
<evidence type="ECO:0000256" key="5">
    <source>
        <dbReference type="ARBA" id="ARBA00022023"/>
    </source>
</evidence>
<keyword evidence="9" id="KW-0378">Hydrolase</keyword>
<comment type="cofactor">
    <cofactor evidence="14">
        <name>[4Fe-4S] cluster</name>
        <dbReference type="ChEBI" id="CHEBI:49883"/>
    </cofactor>
    <text evidence="14">Binds 1 [4Fe-4S] cluster.</text>
</comment>
<dbReference type="AlphaFoldDB" id="A0A6I2U3A0"/>
<keyword evidence="7" id="KW-0479">Metal-binding</keyword>
<evidence type="ECO:0000256" key="8">
    <source>
        <dbReference type="ARBA" id="ARBA00022763"/>
    </source>
</evidence>
<dbReference type="GO" id="GO:0051539">
    <property type="term" value="F:4 iron, 4 sulfur cluster binding"/>
    <property type="evidence" value="ECO:0007669"/>
    <property type="project" value="UniProtKB-UniRule"/>
</dbReference>
<keyword evidence="10 14" id="KW-0408">Iron</keyword>
<evidence type="ECO:0000256" key="14">
    <source>
        <dbReference type="RuleBase" id="RU365096"/>
    </source>
</evidence>
<evidence type="ECO:0000256" key="9">
    <source>
        <dbReference type="ARBA" id="ARBA00022801"/>
    </source>
</evidence>
<keyword evidence="12" id="KW-0234">DNA repair</keyword>
<dbReference type="SUPFAM" id="SSF48150">
    <property type="entry name" value="DNA-glycosylase"/>
    <property type="match status" value="1"/>
</dbReference>
<keyword evidence="8 14" id="KW-0227">DNA damage</keyword>
<reference evidence="16 17" key="1">
    <citation type="submission" date="2019-08" db="EMBL/GenBank/DDBJ databases">
        <title>In-depth cultivation of the pig gut microbiome towards novel bacterial diversity and tailored functional studies.</title>
        <authorList>
            <person name="Wylensek D."/>
            <person name="Hitch T.C.A."/>
            <person name="Clavel T."/>
        </authorList>
    </citation>
    <scope>NUCLEOTIDE SEQUENCE [LARGE SCALE GENOMIC DNA]</scope>
    <source>
        <strain evidence="16 17">WCA3-601-WT-6J</strain>
    </source>
</reference>
<evidence type="ECO:0000256" key="7">
    <source>
        <dbReference type="ARBA" id="ARBA00022723"/>
    </source>
</evidence>
<dbReference type="GO" id="GO:0035485">
    <property type="term" value="F:adenine/guanine mispair binding"/>
    <property type="evidence" value="ECO:0007669"/>
    <property type="project" value="TreeGrafter"/>
</dbReference>
<evidence type="ECO:0000256" key="6">
    <source>
        <dbReference type="ARBA" id="ARBA00022485"/>
    </source>
</evidence>
<dbReference type="Proteomes" id="UP000431913">
    <property type="component" value="Unassembled WGS sequence"/>
</dbReference>
<comment type="function">
    <text evidence="2">Adenine glycosylase active on G-A mispairs. MutY also corrects error-prone DNA synthesis past GO lesions which are due to the oxidatively damaged form of guanine: 7,8-dihydro-8-oxoguanine (8-oxo-dGTP).</text>
</comment>
<accession>A0A6I2U3A0</accession>
<dbReference type="InterPro" id="IPR003265">
    <property type="entry name" value="HhH-GPD_domain"/>
</dbReference>
<evidence type="ECO:0000256" key="10">
    <source>
        <dbReference type="ARBA" id="ARBA00023004"/>
    </source>
</evidence>
<evidence type="ECO:0000256" key="1">
    <source>
        <dbReference type="ARBA" id="ARBA00000843"/>
    </source>
</evidence>
<dbReference type="NCBIfam" id="TIGR01084">
    <property type="entry name" value="mutY"/>
    <property type="match status" value="1"/>
</dbReference>
<dbReference type="InterPro" id="IPR000445">
    <property type="entry name" value="HhH_motif"/>
</dbReference>
<dbReference type="Pfam" id="PF14815">
    <property type="entry name" value="NUDIX_4"/>
    <property type="match status" value="1"/>
</dbReference>
<dbReference type="SUPFAM" id="SSF55811">
    <property type="entry name" value="Nudix"/>
    <property type="match status" value="1"/>
</dbReference>
<feature type="domain" description="HhH-GPD" evidence="15">
    <location>
        <begin position="38"/>
        <end position="189"/>
    </location>
</feature>
<dbReference type="FunFam" id="1.10.340.30:FF:000002">
    <property type="entry name" value="Adenine DNA glycosylase"/>
    <property type="match status" value="1"/>
</dbReference>
<name>A0A6I2U3A0_9FIRM</name>
<evidence type="ECO:0000256" key="3">
    <source>
        <dbReference type="ARBA" id="ARBA00008343"/>
    </source>
</evidence>
<gene>
    <name evidence="16" type="primary">mutY</name>
    <name evidence="16" type="ORF">FYJ76_00680</name>
</gene>
<evidence type="ECO:0000313" key="17">
    <source>
        <dbReference type="Proteomes" id="UP000431913"/>
    </source>
</evidence>
<evidence type="ECO:0000313" key="16">
    <source>
        <dbReference type="EMBL" id="MST90459.1"/>
    </source>
</evidence>
<dbReference type="CDD" id="cd03431">
    <property type="entry name" value="NUDIX_DNA_Glycosylase_C-MutY"/>
    <property type="match status" value="1"/>
</dbReference>
<dbReference type="PANTHER" id="PTHR42944">
    <property type="entry name" value="ADENINE DNA GLYCOSYLASE"/>
    <property type="match status" value="1"/>
</dbReference>
<dbReference type="Pfam" id="PF00633">
    <property type="entry name" value="HHH"/>
    <property type="match status" value="1"/>
</dbReference>
<dbReference type="Gene3D" id="1.10.1670.10">
    <property type="entry name" value="Helix-hairpin-Helix base-excision DNA repair enzymes (C-terminal)"/>
    <property type="match status" value="1"/>
</dbReference>
<dbReference type="Gene3D" id="1.10.340.30">
    <property type="entry name" value="Hypothetical protein, domain 2"/>
    <property type="match status" value="1"/>
</dbReference>
<dbReference type="InterPro" id="IPR011257">
    <property type="entry name" value="DNA_glycosylase"/>
</dbReference>